<keyword evidence="2" id="KW-1185">Reference proteome</keyword>
<accession>A0ABS8UWD0</accession>
<gene>
    <name evidence="1" type="ORF">HAX54_022742</name>
</gene>
<dbReference type="EMBL" id="JACEIK010002748">
    <property type="protein sequence ID" value="MCD9638652.1"/>
    <property type="molecule type" value="Genomic_DNA"/>
</dbReference>
<proteinExistence type="predicted"/>
<dbReference type="Proteomes" id="UP000823775">
    <property type="component" value="Unassembled WGS sequence"/>
</dbReference>
<reference evidence="1 2" key="1">
    <citation type="journal article" date="2021" name="BMC Genomics">
        <title>Datura genome reveals duplications of psychoactive alkaloid biosynthetic genes and high mutation rate following tissue culture.</title>
        <authorList>
            <person name="Rajewski A."/>
            <person name="Carter-House D."/>
            <person name="Stajich J."/>
            <person name="Litt A."/>
        </authorList>
    </citation>
    <scope>NUCLEOTIDE SEQUENCE [LARGE SCALE GENOMIC DNA]</scope>
    <source>
        <strain evidence="1">AR-01</strain>
    </source>
</reference>
<name>A0ABS8UWD0_DATST</name>
<organism evidence="1 2">
    <name type="scientific">Datura stramonium</name>
    <name type="common">Jimsonweed</name>
    <name type="synonym">Common thornapple</name>
    <dbReference type="NCBI Taxonomy" id="4076"/>
    <lineage>
        <taxon>Eukaryota</taxon>
        <taxon>Viridiplantae</taxon>
        <taxon>Streptophyta</taxon>
        <taxon>Embryophyta</taxon>
        <taxon>Tracheophyta</taxon>
        <taxon>Spermatophyta</taxon>
        <taxon>Magnoliopsida</taxon>
        <taxon>eudicotyledons</taxon>
        <taxon>Gunneridae</taxon>
        <taxon>Pentapetalae</taxon>
        <taxon>asterids</taxon>
        <taxon>lamiids</taxon>
        <taxon>Solanales</taxon>
        <taxon>Solanaceae</taxon>
        <taxon>Solanoideae</taxon>
        <taxon>Datureae</taxon>
        <taxon>Datura</taxon>
    </lineage>
</organism>
<comment type="caution">
    <text evidence="1">The sequence shown here is derived from an EMBL/GenBank/DDBJ whole genome shotgun (WGS) entry which is preliminary data.</text>
</comment>
<protein>
    <recommendedName>
        <fullName evidence="3">SH2 domain-containing protein</fullName>
    </recommendedName>
</protein>
<evidence type="ECO:0000313" key="2">
    <source>
        <dbReference type="Proteomes" id="UP000823775"/>
    </source>
</evidence>
<sequence>MAMETTSPNTRSFESAMAIHSSSPYYIHFRIHQAPSMKRIVALSRVQKGLYLLNTSPIKPRTFPYSSVSNAIDYFVSHPNCNQFNIDKISSFVLVFLKISSHDVRL</sequence>
<evidence type="ECO:0008006" key="3">
    <source>
        <dbReference type="Google" id="ProtNLM"/>
    </source>
</evidence>
<evidence type="ECO:0000313" key="1">
    <source>
        <dbReference type="EMBL" id="MCD9638652.1"/>
    </source>
</evidence>